<dbReference type="EMBL" id="PTRA01000011">
    <property type="protein sequence ID" value="PQA52996.1"/>
    <property type="molecule type" value="Genomic_DNA"/>
</dbReference>
<dbReference type="RefSeq" id="WP_104716152.1">
    <property type="nucleotide sequence ID" value="NZ_PTRA01000011.1"/>
</dbReference>
<reference evidence="2" key="1">
    <citation type="submission" date="2018-02" db="EMBL/GenBank/DDBJ databases">
        <title>Genome sequencing of Solimonas sp. HR-BB.</title>
        <authorList>
            <person name="Lee Y."/>
            <person name="Jeon C.O."/>
        </authorList>
    </citation>
    <scope>NUCLEOTIDE SEQUENCE [LARGE SCALE GENOMIC DNA]</scope>
    <source>
        <strain evidence="2">HR-U</strain>
    </source>
</reference>
<evidence type="ECO:0000313" key="2">
    <source>
        <dbReference type="Proteomes" id="UP000239590"/>
    </source>
</evidence>
<accession>A0A2S7IEP5</accession>
<name>A0A2S7IEP5_9BACT</name>
<gene>
    <name evidence="1" type="ORF">C5O19_25235</name>
</gene>
<dbReference type="AlphaFoldDB" id="A0A2S7IEP5"/>
<evidence type="ECO:0000313" key="1">
    <source>
        <dbReference type="EMBL" id="PQA52996.1"/>
    </source>
</evidence>
<keyword evidence="2" id="KW-1185">Reference proteome</keyword>
<protein>
    <submittedName>
        <fullName evidence="1">Uncharacterized protein</fullName>
    </submittedName>
</protein>
<comment type="caution">
    <text evidence="1">The sequence shown here is derived from an EMBL/GenBank/DDBJ whole genome shotgun (WGS) entry which is preliminary data.</text>
</comment>
<sequence length="99" mass="11177">MENMPLSQQEQQDAVKVYQIAKAFISSHASREVQEHLGQMFGCYVAATPTVYLHEVSAHDVAQTFMDVSHLIKQLTDWIPDLHAEDYREMGQSQVQAAA</sequence>
<dbReference type="Proteomes" id="UP000239590">
    <property type="component" value="Unassembled WGS sequence"/>
</dbReference>
<organism evidence="1 2">
    <name type="scientific">Siphonobacter curvatus</name>
    <dbReference type="NCBI Taxonomy" id="2094562"/>
    <lineage>
        <taxon>Bacteria</taxon>
        <taxon>Pseudomonadati</taxon>
        <taxon>Bacteroidota</taxon>
        <taxon>Cytophagia</taxon>
        <taxon>Cytophagales</taxon>
        <taxon>Cytophagaceae</taxon>
        <taxon>Siphonobacter</taxon>
    </lineage>
</organism>
<dbReference type="OrthoDB" id="965607at2"/>
<proteinExistence type="predicted"/>